<feature type="transmembrane region" description="Helical" evidence="1">
    <location>
        <begin position="132"/>
        <end position="151"/>
    </location>
</feature>
<organism evidence="2 3">
    <name type="scientific">Virgisporangium aliadipatigenens</name>
    <dbReference type="NCBI Taxonomy" id="741659"/>
    <lineage>
        <taxon>Bacteria</taxon>
        <taxon>Bacillati</taxon>
        <taxon>Actinomycetota</taxon>
        <taxon>Actinomycetes</taxon>
        <taxon>Micromonosporales</taxon>
        <taxon>Micromonosporaceae</taxon>
        <taxon>Virgisporangium</taxon>
    </lineage>
</organism>
<reference evidence="2" key="1">
    <citation type="submission" date="2021-01" db="EMBL/GenBank/DDBJ databases">
        <title>Whole genome shotgun sequence of Virgisporangium aliadipatigenens NBRC 105644.</title>
        <authorList>
            <person name="Komaki H."/>
            <person name="Tamura T."/>
        </authorList>
    </citation>
    <scope>NUCLEOTIDE SEQUENCE</scope>
    <source>
        <strain evidence="2">NBRC 105644</strain>
    </source>
</reference>
<keyword evidence="3" id="KW-1185">Reference proteome</keyword>
<feature type="transmembrane region" description="Helical" evidence="1">
    <location>
        <begin position="47"/>
        <end position="66"/>
    </location>
</feature>
<feature type="transmembrane region" description="Helical" evidence="1">
    <location>
        <begin position="105"/>
        <end position="126"/>
    </location>
</feature>
<name>A0A8J3YQU8_9ACTN</name>
<evidence type="ECO:0000313" key="2">
    <source>
        <dbReference type="EMBL" id="GIJ49771.1"/>
    </source>
</evidence>
<feature type="transmembrane region" description="Helical" evidence="1">
    <location>
        <begin position="172"/>
        <end position="195"/>
    </location>
</feature>
<proteinExistence type="predicted"/>
<feature type="transmembrane region" description="Helical" evidence="1">
    <location>
        <begin position="20"/>
        <end position="40"/>
    </location>
</feature>
<keyword evidence="1" id="KW-0472">Membrane</keyword>
<dbReference type="AlphaFoldDB" id="A0A8J3YQU8"/>
<sequence>MSSSDSPVPTASDPPSILGATLLNVLVAAGVFSIVGYYLYWCQQSGYFGAFSVSLEQVGVSGSVQIQRASLLVANLLFGIAAIGMIWALVHFFKHGIKANWDKKFNLVVVSVLALLHLGIIAQLVADHNWTRHIFYTSVALVAASGVLVGTRRLWKEIEAQADESVKRRFRAYLVAASAASLLGVLGFATNAWFYNVGTTVREQGGSRFGYLVGISAPHAEVVWRSPSTDQCTEGLLLGEASAQYVVYCLSDGRVYYIPRVDARVITEPKS</sequence>
<comment type="caution">
    <text evidence="2">The sequence shown here is derived from an EMBL/GenBank/DDBJ whole genome shotgun (WGS) entry which is preliminary data.</text>
</comment>
<evidence type="ECO:0000256" key="1">
    <source>
        <dbReference type="SAM" id="Phobius"/>
    </source>
</evidence>
<dbReference type="RefSeq" id="WP_203903224.1">
    <property type="nucleotide sequence ID" value="NZ_BOPF01000030.1"/>
</dbReference>
<accession>A0A8J3YQU8</accession>
<protein>
    <submittedName>
        <fullName evidence="2">Uncharacterized protein</fullName>
    </submittedName>
</protein>
<evidence type="ECO:0000313" key="3">
    <source>
        <dbReference type="Proteomes" id="UP000619260"/>
    </source>
</evidence>
<dbReference type="Proteomes" id="UP000619260">
    <property type="component" value="Unassembled WGS sequence"/>
</dbReference>
<dbReference type="EMBL" id="BOPF01000030">
    <property type="protein sequence ID" value="GIJ49771.1"/>
    <property type="molecule type" value="Genomic_DNA"/>
</dbReference>
<keyword evidence="1" id="KW-1133">Transmembrane helix</keyword>
<gene>
    <name evidence="2" type="ORF">Val02_66570</name>
</gene>
<keyword evidence="1" id="KW-0812">Transmembrane</keyword>
<feature type="transmembrane region" description="Helical" evidence="1">
    <location>
        <begin position="72"/>
        <end position="93"/>
    </location>
</feature>